<accession>A0A098G0K2</accession>
<dbReference type="EMBL" id="LN614827">
    <property type="protein sequence ID" value="CEG55993.1"/>
    <property type="molecule type" value="Genomic_DNA"/>
</dbReference>
<name>A0A098G0K2_9GAMM</name>
<keyword evidence="3" id="KW-1185">Reference proteome</keyword>
<organism evidence="2 3">
    <name type="scientific">Legionella fallonii LLAP-10</name>
    <dbReference type="NCBI Taxonomy" id="1212491"/>
    <lineage>
        <taxon>Bacteria</taxon>
        <taxon>Pseudomonadati</taxon>
        <taxon>Pseudomonadota</taxon>
        <taxon>Gammaproteobacteria</taxon>
        <taxon>Legionellales</taxon>
        <taxon>Legionellaceae</taxon>
        <taxon>Legionella</taxon>
    </lineage>
</organism>
<sequence>MPAFFNFSQLTLFDDNLESETEDHYGERPSNKEQNKCETTMH</sequence>
<gene>
    <name evidence="2" type="ORF">LFA_0536</name>
</gene>
<dbReference type="HOGENOM" id="CLU_3253452_0_0_6"/>
<protein>
    <submittedName>
        <fullName evidence="2">Uncharacterized protein</fullName>
    </submittedName>
</protein>
<feature type="region of interest" description="Disordered" evidence="1">
    <location>
        <begin position="18"/>
        <end position="42"/>
    </location>
</feature>
<dbReference type="Proteomes" id="UP000032430">
    <property type="component" value="Chromosome I"/>
</dbReference>
<evidence type="ECO:0000313" key="3">
    <source>
        <dbReference type="Proteomes" id="UP000032430"/>
    </source>
</evidence>
<dbReference type="AlphaFoldDB" id="A0A098G0K2"/>
<proteinExistence type="predicted"/>
<feature type="compositionally biased region" description="Basic and acidic residues" evidence="1">
    <location>
        <begin position="22"/>
        <end position="42"/>
    </location>
</feature>
<dbReference type="KEGG" id="lfa:LFA_0536"/>
<reference evidence="3" key="1">
    <citation type="submission" date="2014-09" db="EMBL/GenBank/DDBJ databases">
        <authorList>
            <person name="Gomez-Valero L."/>
        </authorList>
    </citation>
    <scope>NUCLEOTIDE SEQUENCE [LARGE SCALE GENOMIC DNA]</scope>
    <source>
        <strain evidence="3">ATCC700992</strain>
    </source>
</reference>
<evidence type="ECO:0000256" key="1">
    <source>
        <dbReference type="SAM" id="MobiDB-lite"/>
    </source>
</evidence>
<evidence type="ECO:0000313" key="2">
    <source>
        <dbReference type="EMBL" id="CEG55993.1"/>
    </source>
</evidence>